<proteinExistence type="predicted"/>
<dbReference type="Proteomes" id="UP000239872">
    <property type="component" value="Unassembled WGS sequence"/>
</dbReference>
<accession>A0A2S7SZJ2</accession>
<protein>
    <submittedName>
        <fullName evidence="1">Uncharacterized protein</fullName>
    </submittedName>
</protein>
<keyword evidence="2" id="KW-1185">Reference proteome</keyword>
<name>A0A2S7SZJ2_9BACT</name>
<reference evidence="1 2" key="1">
    <citation type="submission" date="2018-01" db="EMBL/GenBank/DDBJ databases">
        <title>A novel member of the phylum Bacteroidetes isolated from glacier ice.</title>
        <authorList>
            <person name="Liu Q."/>
            <person name="Xin Y.-H."/>
        </authorList>
    </citation>
    <scope>NUCLEOTIDE SEQUENCE [LARGE SCALE GENOMIC DNA]</scope>
    <source>
        <strain evidence="1 2">RB1R16</strain>
    </source>
</reference>
<gene>
    <name evidence="1" type="ORF">CJD36_009625</name>
</gene>
<dbReference type="AlphaFoldDB" id="A0A2S7SZJ2"/>
<evidence type="ECO:0000313" key="2">
    <source>
        <dbReference type="Proteomes" id="UP000239872"/>
    </source>
</evidence>
<evidence type="ECO:0000313" key="1">
    <source>
        <dbReference type="EMBL" id="PQJ12037.1"/>
    </source>
</evidence>
<organism evidence="1 2">
    <name type="scientific">Flavipsychrobacter stenotrophus</name>
    <dbReference type="NCBI Taxonomy" id="2077091"/>
    <lineage>
        <taxon>Bacteria</taxon>
        <taxon>Pseudomonadati</taxon>
        <taxon>Bacteroidota</taxon>
        <taxon>Chitinophagia</taxon>
        <taxon>Chitinophagales</taxon>
        <taxon>Chitinophagaceae</taxon>
        <taxon>Flavipsychrobacter</taxon>
    </lineage>
</organism>
<dbReference type="EMBL" id="PPSL01000002">
    <property type="protein sequence ID" value="PQJ12037.1"/>
    <property type="molecule type" value="Genomic_DNA"/>
</dbReference>
<comment type="caution">
    <text evidence="1">The sequence shown here is derived from an EMBL/GenBank/DDBJ whole genome shotgun (WGS) entry which is preliminary data.</text>
</comment>
<sequence>MLVTGTCFAQQQLQPQLVILAPYKTMVGKGLEKQVADYNTLSIVQQPPADSSDNSFEATLPPYLLSAVKSEYAFLKQVDIFKTIAVMSRQYLQYRFAEQLPNAIFILNNTLSDGSVNSLSRLATGNRFPFVLNFPTAELYREKNIMYAKIAVKLYDSTTRALVINKTYIGDWQNHGFEFGCTDSSIQCTINNALSQILPDVIAELTVRSPELKRQQHLREDAIAVLNNEYLQKGYNKDPLKNIIAFGDENIDLNICYHSLYNYDKTKFVAFFLQQVHQGDLKDILKKDRQVNIQTEVENAFPDTIPGNYAYVVFGVSYKGKWYYEKRNVTYFDGVDIAAARLRFFSQLLALNFFTADATTFNPDFWETGLFKKVEDLTKEPEWNENKNTVWNTEERENRPYLGMYDVVATRLKKEQADSIQKMEHRITDRYLVPILNKAAKPVGKTAGQQFDLEKVSMVYPSDLSRILCFVHEAEGQKQSTMIVLLLKDGPGFRAYEWTYLSQDKYRIKNQSTDFLDLVNTLIDWNFAWPALNSDLFWNKYVLARDGNSYKYLKELK</sequence>